<protein>
    <submittedName>
        <fullName evidence="2">Uncharacterized protein</fullName>
    </submittedName>
</protein>
<keyword evidence="3" id="KW-1185">Reference proteome</keyword>
<feature type="transmembrane region" description="Helical" evidence="1">
    <location>
        <begin position="109"/>
        <end position="127"/>
    </location>
</feature>
<dbReference type="Proteomes" id="UP000824890">
    <property type="component" value="Unassembled WGS sequence"/>
</dbReference>
<dbReference type="PANTHER" id="PTHR48064">
    <property type="entry name" value="OS01G0750400 PROTEIN"/>
    <property type="match status" value="1"/>
</dbReference>
<gene>
    <name evidence="2" type="ORF">HID58_020457</name>
</gene>
<keyword evidence="1" id="KW-1133">Transmembrane helix</keyword>
<evidence type="ECO:0000313" key="2">
    <source>
        <dbReference type="EMBL" id="KAH0855148.1"/>
    </source>
</evidence>
<name>A0ABQ7XJ77_BRANA</name>
<dbReference type="PANTHER" id="PTHR48064:SF6">
    <property type="entry name" value="RECEPTOR-LIKE PROTEIN KINASE 2"/>
    <property type="match status" value="1"/>
</dbReference>
<dbReference type="SUPFAM" id="SSF52058">
    <property type="entry name" value="L domain-like"/>
    <property type="match status" value="1"/>
</dbReference>
<sequence length="147" mass="16528">MHLDLRNNLISGVIPPDFGRLTMLSRALLSGNRITGRIPESLTRIYRLADVDLSGNQLYGPDSSVPRPNMLQGKIPEGFGPRSYFTVLDCLITISRDQSRDQFLVRRLLVIWILAITISAGGFRWGLRSVTLKRRRLCTTTVFAANL</sequence>
<evidence type="ECO:0000313" key="3">
    <source>
        <dbReference type="Proteomes" id="UP000824890"/>
    </source>
</evidence>
<accession>A0ABQ7XJ77</accession>
<dbReference type="InterPro" id="IPR001611">
    <property type="entry name" value="Leu-rich_rpt"/>
</dbReference>
<organism evidence="2 3">
    <name type="scientific">Brassica napus</name>
    <name type="common">Rape</name>
    <dbReference type="NCBI Taxonomy" id="3708"/>
    <lineage>
        <taxon>Eukaryota</taxon>
        <taxon>Viridiplantae</taxon>
        <taxon>Streptophyta</taxon>
        <taxon>Embryophyta</taxon>
        <taxon>Tracheophyta</taxon>
        <taxon>Spermatophyta</taxon>
        <taxon>Magnoliopsida</taxon>
        <taxon>eudicotyledons</taxon>
        <taxon>Gunneridae</taxon>
        <taxon>Pentapetalae</taxon>
        <taxon>rosids</taxon>
        <taxon>malvids</taxon>
        <taxon>Brassicales</taxon>
        <taxon>Brassicaceae</taxon>
        <taxon>Brassiceae</taxon>
        <taxon>Brassica</taxon>
    </lineage>
</organism>
<comment type="caution">
    <text evidence="2">The sequence shown here is derived from an EMBL/GenBank/DDBJ whole genome shotgun (WGS) entry which is preliminary data.</text>
</comment>
<keyword evidence="1" id="KW-0812">Transmembrane</keyword>
<dbReference type="Pfam" id="PF00560">
    <property type="entry name" value="LRR_1"/>
    <property type="match status" value="2"/>
</dbReference>
<dbReference type="EMBL" id="JAGKQM010000149">
    <property type="protein sequence ID" value="KAH0855148.1"/>
    <property type="molecule type" value="Genomic_DNA"/>
</dbReference>
<dbReference type="InterPro" id="IPR032675">
    <property type="entry name" value="LRR_dom_sf"/>
</dbReference>
<dbReference type="Gene3D" id="3.80.10.10">
    <property type="entry name" value="Ribonuclease Inhibitor"/>
    <property type="match status" value="1"/>
</dbReference>
<proteinExistence type="predicted"/>
<evidence type="ECO:0000256" key="1">
    <source>
        <dbReference type="SAM" id="Phobius"/>
    </source>
</evidence>
<keyword evidence="1" id="KW-0472">Membrane</keyword>
<dbReference type="InterPro" id="IPR053038">
    <property type="entry name" value="RLP_Defense"/>
</dbReference>
<reference evidence="2 3" key="1">
    <citation type="submission" date="2021-05" db="EMBL/GenBank/DDBJ databases">
        <title>Genome Assembly of Synthetic Allotetraploid Brassica napus Reveals Homoeologous Exchanges between Subgenomes.</title>
        <authorList>
            <person name="Davis J.T."/>
        </authorList>
    </citation>
    <scope>NUCLEOTIDE SEQUENCE [LARGE SCALE GENOMIC DNA]</scope>
    <source>
        <strain evidence="3">cv. Da-Ae</strain>
        <tissue evidence="2">Seedling</tissue>
    </source>
</reference>